<comment type="function">
    <text evidence="15">Plays a critical role in recombination and DNA repair. Helps process Holliday junction intermediates to mature products by catalyzing branch migration. Has replication fork regression activity, unwinds stalled or blocked replication forks to make a HJ that can be resolved. Has a DNA unwinding activity characteristic of a DNA helicase with 3'-5' polarity.</text>
</comment>
<sequence length="772" mass="83912">MHVDDYLASILPTKVAHSLGEGLGIHTVEDLIYHFPRRYIQGRMVFDPSTTTDGDSVMVRGRVIRADLSRMRQRKGYILRVTVISGDTPINVAFFHPHGIARVLTEGTEVLLDGTIQRRGRFFDMSHPNFLVLRKNAPAIAGGQFAKLLHATKIVGSTAVNTPTATSAELTSEDLHKDGLTGVDPTIIELLNRPIIPVYAAASGVSSWLLMVLIEKILPQVAPFPEVLPQELLDRHHLIPLDTALRTIHTPTTSADIIAAQERLRYDEAASLQMALLQQQQERHAHQAPACPPHSEGLVTALQQRLPYRLTAGQEKVLAEISTDISQPHPMNRLLQGEVGSGKTIVALLSMLQAVDNGYQAVLMAPTEVLAYQHACSIRELLGELGTADQLTFTDSANSADSAQQSTAPTPQTAVTLLTGSLSTAAKRQALLDIMTGQAGIIIGTQALLQEGVEFFRLGLVIIDEQHRFGVRQREILSHKGPADSTPHTLVMTATPIPRTIALTSFGDLTISTLKDLPRGRAPITTTVINTNMHPTWVPRIWQRICEEVHQGHQAYVVCPAIDDSDNSDLATVTRTYNDLTAGPLAGLRVGLLHGRLSTDEKTAVMDSFSSHECDVLVCTTVIEVGIDVPNATMMVVVDADRFGVSQLHQLRGRVGRGNAPGLCLLLTDCDPASSAEKRLTAVEASTDGFYLARVDLAQRREGNLLGTTQAGLTMPLRVLDIAHDEDVVADARDDMEELLKNSSSEWSTQYPGWANVVAKVASQSGVYYPHG</sequence>
<dbReference type="InterPro" id="IPR004609">
    <property type="entry name" value="ATP-dep_DNA_helicase_RecG"/>
</dbReference>
<evidence type="ECO:0000256" key="10">
    <source>
        <dbReference type="ARBA" id="ARBA00023204"/>
    </source>
</evidence>
<dbReference type="Pfam" id="PF00271">
    <property type="entry name" value="Helicase_C"/>
    <property type="match status" value="1"/>
</dbReference>
<evidence type="ECO:0000313" key="19">
    <source>
        <dbReference type="Proteomes" id="UP000248606"/>
    </source>
</evidence>
<reference evidence="18 19" key="1">
    <citation type="submission" date="2017-08" db="EMBL/GenBank/DDBJ databases">
        <title>Infants hospitalized years apart are colonized by the same room-sourced microbial strains.</title>
        <authorList>
            <person name="Brooks B."/>
            <person name="Olm M.R."/>
            <person name="Firek B.A."/>
            <person name="Baker R."/>
            <person name="Thomas B.C."/>
            <person name="Morowitz M.J."/>
            <person name="Banfield J.F."/>
        </authorList>
    </citation>
    <scope>NUCLEOTIDE SEQUENCE [LARGE SCALE GENOMIC DNA]</scope>
    <source>
        <strain evidence="18">S2_006_000_R1_57</strain>
    </source>
</reference>
<dbReference type="CDD" id="cd04488">
    <property type="entry name" value="RecG_wedge_OBF"/>
    <property type="match status" value="1"/>
</dbReference>
<dbReference type="GO" id="GO:0006310">
    <property type="term" value="P:DNA recombination"/>
    <property type="evidence" value="ECO:0007669"/>
    <property type="project" value="UniProtKB-UniRule"/>
</dbReference>
<evidence type="ECO:0000256" key="2">
    <source>
        <dbReference type="ARBA" id="ARBA00017846"/>
    </source>
</evidence>
<keyword evidence="3 15" id="KW-0547">Nucleotide-binding</keyword>
<dbReference type="PANTHER" id="PTHR47964">
    <property type="entry name" value="ATP-DEPENDENT DNA HELICASE HOMOLOG RECG, CHLOROPLASTIC"/>
    <property type="match status" value="1"/>
</dbReference>
<evidence type="ECO:0000259" key="16">
    <source>
        <dbReference type="PROSITE" id="PS51192"/>
    </source>
</evidence>
<dbReference type="InterPro" id="IPR033454">
    <property type="entry name" value="RecG_wedge"/>
</dbReference>
<accession>A0A2W5ICI1</accession>
<dbReference type="RefSeq" id="WP_303678560.1">
    <property type="nucleotide sequence ID" value="NZ_JBHWSZ010000014.1"/>
</dbReference>
<dbReference type="InterPro" id="IPR011545">
    <property type="entry name" value="DEAD/DEAH_box_helicase_dom"/>
</dbReference>
<evidence type="ECO:0000313" key="18">
    <source>
        <dbReference type="EMBL" id="PZP89781.1"/>
    </source>
</evidence>
<evidence type="ECO:0000256" key="1">
    <source>
        <dbReference type="ARBA" id="ARBA00007504"/>
    </source>
</evidence>
<dbReference type="PANTHER" id="PTHR47964:SF1">
    <property type="entry name" value="ATP-DEPENDENT DNA HELICASE HOMOLOG RECG, CHLOROPLASTIC"/>
    <property type="match status" value="1"/>
</dbReference>
<evidence type="ECO:0000256" key="3">
    <source>
        <dbReference type="ARBA" id="ARBA00022741"/>
    </source>
</evidence>
<dbReference type="InterPro" id="IPR045562">
    <property type="entry name" value="RecG_dom3_C"/>
</dbReference>
<proteinExistence type="inferred from homology"/>
<dbReference type="NCBIfam" id="TIGR00643">
    <property type="entry name" value="recG"/>
    <property type="match status" value="1"/>
</dbReference>
<evidence type="ECO:0000256" key="14">
    <source>
        <dbReference type="ARBA" id="ARBA00048988"/>
    </source>
</evidence>
<dbReference type="InterPro" id="IPR014001">
    <property type="entry name" value="Helicase_ATP-bd"/>
</dbReference>
<keyword evidence="8" id="KW-0238">DNA-binding</keyword>
<dbReference type="AlphaFoldDB" id="A0A2W5ICI1"/>
<evidence type="ECO:0000256" key="4">
    <source>
        <dbReference type="ARBA" id="ARBA00022763"/>
    </source>
</evidence>
<evidence type="ECO:0000256" key="6">
    <source>
        <dbReference type="ARBA" id="ARBA00022806"/>
    </source>
</evidence>
<dbReference type="Pfam" id="PF19833">
    <property type="entry name" value="RecG_dom3_C"/>
    <property type="match status" value="1"/>
</dbReference>
<dbReference type="GO" id="GO:0043138">
    <property type="term" value="F:3'-5' DNA helicase activity"/>
    <property type="evidence" value="ECO:0007669"/>
    <property type="project" value="UniProtKB-EC"/>
</dbReference>
<evidence type="ECO:0000256" key="7">
    <source>
        <dbReference type="ARBA" id="ARBA00022840"/>
    </source>
</evidence>
<evidence type="ECO:0000256" key="9">
    <source>
        <dbReference type="ARBA" id="ARBA00023172"/>
    </source>
</evidence>
<dbReference type="InterPro" id="IPR012340">
    <property type="entry name" value="NA-bd_OB-fold"/>
</dbReference>
<dbReference type="SMART" id="SM00487">
    <property type="entry name" value="DEXDc"/>
    <property type="match status" value="1"/>
</dbReference>
<dbReference type="SMART" id="SM00490">
    <property type="entry name" value="HELICc"/>
    <property type="match status" value="1"/>
</dbReference>
<dbReference type="PROSITE" id="PS51192">
    <property type="entry name" value="HELICASE_ATP_BIND_1"/>
    <property type="match status" value="1"/>
</dbReference>
<dbReference type="GO" id="GO:0006281">
    <property type="term" value="P:DNA repair"/>
    <property type="evidence" value="ECO:0007669"/>
    <property type="project" value="UniProtKB-UniRule"/>
</dbReference>
<dbReference type="Proteomes" id="UP000248606">
    <property type="component" value="Unassembled WGS sequence"/>
</dbReference>
<keyword evidence="7 15" id="KW-0067">ATP-binding</keyword>
<keyword evidence="10 15" id="KW-0234">DNA repair</keyword>
<dbReference type="GO" id="GO:0003677">
    <property type="term" value="F:DNA binding"/>
    <property type="evidence" value="ECO:0007669"/>
    <property type="project" value="UniProtKB-KW"/>
</dbReference>
<keyword evidence="11" id="KW-0413">Isomerase</keyword>
<comment type="catalytic activity">
    <reaction evidence="12 15">
        <text>Couples ATP hydrolysis with the unwinding of duplex DNA by translocating in the 3'-5' direction.</text>
        <dbReference type="EC" id="5.6.2.4"/>
    </reaction>
</comment>
<dbReference type="PROSITE" id="PS51194">
    <property type="entry name" value="HELICASE_CTER"/>
    <property type="match status" value="1"/>
</dbReference>
<protein>
    <recommendedName>
        <fullName evidence="2 15">ATP-dependent DNA helicase RecG</fullName>
        <ecNumber evidence="13 15">5.6.2.4</ecNumber>
    </recommendedName>
</protein>
<dbReference type="GO" id="GO:0016887">
    <property type="term" value="F:ATP hydrolysis activity"/>
    <property type="evidence" value="ECO:0007669"/>
    <property type="project" value="RHEA"/>
</dbReference>
<dbReference type="EC" id="5.6.2.4" evidence="13 15"/>
<feature type="domain" description="Helicase ATP-binding" evidence="16">
    <location>
        <begin position="324"/>
        <end position="514"/>
    </location>
</feature>
<gene>
    <name evidence="18" type="primary">recG</name>
    <name evidence="18" type="ORF">DI579_01045</name>
</gene>
<evidence type="ECO:0000256" key="8">
    <source>
        <dbReference type="ARBA" id="ARBA00023125"/>
    </source>
</evidence>
<keyword evidence="5 15" id="KW-0378">Hydrolase</keyword>
<dbReference type="Pfam" id="PF00270">
    <property type="entry name" value="DEAD"/>
    <property type="match status" value="1"/>
</dbReference>
<keyword evidence="6 15" id="KW-0347">Helicase</keyword>
<name>A0A2W5ICI1_9ACTN</name>
<feature type="domain" description="Helicase C-terminal" evidence="17">
    <location>
        <begin position="537"/>
        <end position="703"/>
    </location>
</feature>
<organism evidence="18 19">
    <name type="scientific">Lawsonella clevelandensis</name>
    <dbReference type="NCBI Taxonomy" id="1528099"/>
    <lineage>
        <taxon>Bacteria</taxon>
        <taxon>Bacillati</taxon>
        <taxon>Actinomycetota</taxon>
        <taxon>Actinomycetes</taxon>
        <taxon>Mycobacteriales</taxon>
        <taxon>Lawsonellaceae</taxon>
        <taxon>Lawsonella</taxon>
    </lineage>
</organism>
<evidence type="ECO:0000256" key="11">
    <source>
        <dbReference type="ARBA" id="ARBA00023235"/>
    </source>
</evidence>
<evidence type="ECO:0000256" key="5">
    <source>
        <dbReference type="ARBA" id="ARBA00022801"/>
    </source>
</evidence>
<keyword evidence="4 15" id="KW-0227">DNA damage</keyword>
<dbReference type="InterPro" id="IPR027417">
    <property type="entry name" value="P-loop_NTPase"/>
</dbReference>
<dbReference type="SUPFAM" id="SSF50249">
    <property type="entry name" value="Nucleic acid-binding proteins"/>
    <property type="match status" value="1"/>
</dbReference>
<keyword evidence="9 15" id="KW-0233">DNA recombination</keyword>
<comment type="similarity">
    <text evidence="1 15">Belongs to the helicase family. RecG subfamily.</text>
</comment>
<dbReference type="Gene3D" id="3.40.50.300">
    <property type="entry name" value="P-loop containing nucleotide triphosphate hydrolases"/>
    <property type="match status" value="2"/>
</dbReference>
<dbReference type="GO" id="GO:0005524">
    <property type="term" value="F:ATP binding"/>
    <property type="evidence" value="ECO:0007669"/>
    <property type="project" value="UniProtKB-KW"/>
</dbReference>
<evidence type="ECO:0000256" key="15">
    <source>
        <dbReference type="RuleBase" id="RU363016"/>
    </source>
</evidence>
<dbReference type="Gene3D" id="2.40.50.140">
    <property type="entry name" value="Nucleic acid-binding proteins"/>
    <property type="match status" value="1"/>
</dbReference>
<dbReference type="InterPro" id="IPR001650">
    <property type="entry name" value="Helicase_C-like"/>
</dbReference>
<evidence type="ECO:0000256" key="12">
    <source>
        <dbReference type="ARBA" id="ARBA00034617"/>
    </source>
</evidence>
<comment type="catalytic activity">
    <reaction evidence="14 15">
        <text>ATP + H2O = ADP + phosphate + H(+)</text>
        <dbReference type="Rhea" id="RHEA:13065"/>
        <dbReference type="ChEBI" id="CHEBI:15377"/>
        <dbReference type="ChEBI" id="CHEBI:15378"/>
        <dbReference type="ChEBI" id="CHEBI:30616"/>
        <dbReference type="ChEBI" id="CHEBI:43474"/>
        <dbReference type="ChEBI" id="CHEBI:456216"/>
        <dbReference type="EC" id="5.6.2.4"/>
    </reaction>
</comment>
<dbReference type="InterPro" id="IPR047112">
    <property type="entry name" value="RecG/Mfd"/>
</dbReference>
<evidence type="ECO:0000256" key="13">
    <source>
        <dbReference type="ARBA" id="ARBA00034808"/>
    </source>
</evidence>
<dbReference type="Pfam" id="PF17191">
    <property type="entry name" value="RecG_wedge"/>
    <property type="match status" value="1"/>
</dbReference>
<dbReference type="EMBL" id="QFOZ01000001">
    <property type="protein sequence ID" value="PZP89781.1"/>
    <property type="molecule type" value="Genomic_DNA"/>
</dbReference>
<dbReference type="SUPFAM" id="SSF52540">
    <property type="entry name" value="P-loop containing nucleoside triphosphate hydrolases"/>
    <property type="match status" value="2"/>
</dbReference>
<evidence type="ECO:0000259" key="17">
    <source>
        <dbReference type="PROSITE" id="PS51194"/>
    </source>
</evidence>
<comment type="caution">
    <text evidence="18">The sequence shown here is derived from an EMBL/GenBank/DDBJ whole genome shotgun (WGS) entry which is preliminary data.</text>
</comment>